<evidence type="ECO:0000256" key="2">
    <source>
        <dbReference type="ARBA" id="ARBA00022448"/>
    </source>
</evidence>
<dbReference type="Proteomes" id="UP000010422">
    <property type="component" value="Unassembled WGS sequence"/>
</dbReference>
<evidence type="ECO:0000256" key="5">
    <source>
        <dbReference type="ARBA" id="ARBA00023136"/>
    </source>
</evidence>
<dbReference type="STRING" id="1209962.L0PBE5"/>
<dbReference type="InterPro" id="IPR011701">
    <property type="entry name" value="MFS"/>
</dbReference>
<dbReference type="SUPFAM" id="SSF52540">
    <property type="entry name" value="P-loop containing nucleoside triphosphate hydrolases"/>
    <property type="match status" value="1"/>
</dbReference>
<reference evidence="9 10" key="1">
    <citation type="journal article" date="2012" name="MBio">
        <title>De novo assembly of the Pneumocystis jirovecii genome from a single bronchoalveolar lavage fluid specimen from a patient.</title>
        <authorList>
            <person name="Cisse O.H."/>
            <person name="Pagni M."/>
            <person name="Hauser P.M."/>
        </authorList>
    </citation>
    <scope>NUCLEOTIDE SEQUENCE [LARGE SCALE GENOMIC DNA]</scope>
    <source>
        <strain evidence="9 10">SE8</strain>
    </source>
</reference>
<keyword evidence="4 7" id="KW-1133">Transmembrane helix</keyword>
<dbReference type="Gene3D" id="1.20.1250.20">
    <property type="entry name" value="MFS general substrate transporter like domains"/>
    <property type="match status" value="2"/>
</dbReference>
<evidence type="ECO:0000256" key="6">
    <source>
        <dbReference type="ARBA" id="ARBA00037968"/>
    </source>
</evidence>
<dbReference type="CDD" id="cd00009">
    <property type="entry name" value="AAA"/>
    <property type="match status" value="1"/>
</dbReference>
<dbReference type="InParanoid" id="L0PBE5"/>
<evidence type="ECO:0000256" key="1">
    <source>
        <dbReference type="ARBA" id="ARBA00004141"/>
    </source>
</evidence>
<dbReference type="AlphaFoldDB" id="L0PBE5"/>
<dbReference type="FunFam" id="1.20.1250.20:FF:000013">
    <property type="entry name" value="MFS general substrate transporter"/>
    <property type="match status" value="1"/>
</dbReference>
<dbReference type="InterPro" id="IPR020846">
    <property type="entry name" value="MFS_dom"/>
</dbReference>
<name>L0PBE5_PNEJI</name>
<dbReference type="EMBL" id="CAKM01000136">
    <property type="protein sequence ID" value="CCJ28935.1"/>
    <property type="molecule type" value="Genomic_DNA"/>
</dbReference>
<keyword evidence="3 7" id="KW-0812">Transmembrane</keyword>
<feature type="transmembrane region" description="Helical" evidence="7">
    <location>
        <begin position="202"/>
        <end position="224"/>
    </location>
</feature>
<evidence type="ECO:0000313" key="9">
    <source>
        <dbReference type="EMBL" id="CCJ28935.1"/>
    </source>
</evidence>
<evidence type="ECO:0000256" key="3">
    <source>
        <dbReference type="ARBA" id="ARBA00022692"/>
    </source>
</evidence>
<dbReference type="PANTHER" id="PTHR43791">
    <property type="entry name" value="PERMEASE-RELATED"/>
    <property type="match status" value="1"/>
</dbReference>
<evidence type="ECO:0000259" key="8">
    <source>
        <dbReference type="PROSITE" id="PS50850"/>
    </source>
</evidence>
<evidence type="ECO:0000313" key="10">
    <source>
        <dbReference type="Proteomes" id="UP000010422"/>
    </source>
</evidence>
<dbReference type="GO" id="GO:0016887">
    <property type="term" value="F:ATP hydrolysis activity"/>
    <property type="evidence" value="ECO:0007669"/>
    <property type="project" value="InterPro"/>
</dbReference>
<dbReference type="Pfam" id="PF00004">
    <property type="entry name" value="AAA"/>
    <property type="match status" value="1"/>
</dbReference>
<dbReference type="Pfam" id="PF07690">
    <property type="entry name" value="MFS_1"/>
    <property type="match status" value="1"/>
</dbReference>
<feature type="transmembrane region" description="Helical" evidence="7">
    <location>
        <begin position="413"/>
        <end position="434"/>
    </location>
</feature>
<proteinExistence type="inferred from homology"/>
<feature type="transmembrane region" description="Helical" evidence="7">
    <location>
        <begin position="354"/>
        <end position="376"/>
    </location>
</feature>
<evidence type="ECO:0000256" key="7">
    <source>
        <dbReference type="SAM" id="Phobius"/>
    </source>
</evidence>
<comment type="similarity">
    <text evidence="6">Belongs to the major facilitator superfamily. Allantoate permease family.</text>
</comment>
<feature type="domain" description="Major facilitator superfamily (MFS) profile" evidence="8">
    <location>
        <begin position="47"/>
        <end position="472"/>
    </location>
</feature>
<comment type="subcellular location">
    <subcellularLocation>
        <location evidence="1">Membrane</location>
        <topology evidence="1">Multi-pass membrane protein</topology>
    </subcellularLocation>
</comment>
<feature type="transmembrane region" description="Helical" evidence="7">
    <location>
        <begin position="287"/>
        <end position="309"/>
    </location>
</feature>
<keyword evidence="2" id="KW-0813">Transport</keyword>
<dbReference type="InterPro" id="IPR003593">
    <property type="entry name" value="AAA+_ATPase"/>
</dbReference>
<dbReference type="VEuPathDB" id="FungiDB:PNEJI1_003120"/>
<feature type="transmembrane region" description="Helical" evidence="7">
    <location>
        <begin position="321"/>
        <end position="342"/>
    </location>
</feature>
<feature type="transmembrane region" description="Helical" evidence="7">
    <location>
        <begin position="382"/>
        <end position="401"/>
    </location>
</feature>
<accession>L0PBE5</accession>
<dbReference type="Gene3D" id="3.40.50.300">
    <property type="entry name" value="P-loop containing nucleotide triphosphate hydrolases"/>
    <property type="match status" value="1"/>
</dbReference>
<dbReference type="FunFam" id="1.20.1250.20:FF:000034">
    <property type="entry name" value="MFS general substrate transporter"/>
    <property type="match status" value="1"/>
</dbReference>
<dbReference type="PANTHER" id="PTHR43791:SF85">
    <property type="entry name" value="TRANSPORTER, PUTATIVE (AFU_ORTHOLOGUE AFUA_6G00710)-RELATED"/>
    <property type="match status" value="1"/>
</dbReference>
<feature type="transmembrane region" description="Helical" evidence="7">
    <location>
        <begin position="43"/>
        <end position="60"/>
    </location>
</feature>
<sequence>MNETSLEIGKEYSEKKINGEYDDILLNDSKYDAKYDKKLIRKIDLITIPMMIIFYLLSFLDRTNIGNARLAGLEKDLNLTEKQFKMSLTILYIPYILMEIPSNLIIKKVGPNKWLPTLVVLWGTVATLQGIVKDYRGLYANRFFLGLTEGGILPDLSGWYKRHEIQFRIGIFWSASSISGAFGGFIAAMIQLMSGLGGLNGWSWIFIIEGLITVIFGFLGYWLMPRSIEKTKFLTKDQKYWARKRIELDEERLSSLGVRHPVTGEMADYNKHLKWSYVKSCFTSLHIYLLSFMAFSSGVNVYSIAYFLPTIVKSVIGEDRPIYITQLLTIPPFILTFVVVMVTSYYSDKKGERLRIIFFFSLVATLGFFILCISYNNIVNYLSLFFMVCGVYTIFPSEMALTSNNISGYYKRATALGYMIVMSNLGGILASWIFNAKEHPRYITSYGVNIALSILCSAISFILRMYYIRQNKERERLQSARIEPIDHEVEFYKAREQDKENLKCIQQKDLFNDTCDCEKNSSNTNNHVFSKKTEKTKLSLSKNINSLLLDESEFEFMNQHLFQTEKISNLNNKTYDYKDDVNLLSKKMILEQNASCKLGIFQENKTDSILTNQFGVFKCKEPIISKGMFARTSYGKSIYFYKKTKKIKNSNILNFENYCGISIHKLCNFSDNLKHSFDYNDYNFSQSTEYQLWTNKHAPKKFTDLLGDERIHREVLKWIKHWDFCVFGKYCLQSKIFEDDHEFNNDFLKRPKQKILMLIGPPGLGKTTLAHITARQAGYNIIEVNASDDRTSAVVKNQISDALDIQSIHANRPTLIIIDEIDGVNNSAGEQGFIKSLVDILIEDEHATKDMLSNNSTTYSKKKK</sequence>
<gene>
    <name evidence="9" type="ORF">PNEJI1_003120</name>
</gene>
<evidence type="ECO:0000256" key="4">
    <source>
        <dbReference type="ARBA" id="ARBA00022989"/>
    </source>
</evidence>
<dbReference type="InterPro" id="IPR027417">
    <property type="entry name" value="P-loop_NTPase"/>
</dbReference>
<protein>
    <recommendedName>
        <fullName evidence="8">Major facilitator superfamily (MFS) profile domain-containing protein</fullName>
    </recommendedName>
</protein>
<dbReference type="GO" id="GO:0016020">
    <property type="term" value="C:membrane"/>
    <property type="evidence" value="ECO:0007669"/>
    <property type="project" value="UniProtKB-SubCell"/>
</dbReference>
<comment type="caution">
    <text evidence="9">The sequence shown here is derived from an EMBL/GenBank/DDBJ whole genome shotgun (WGS) entry which is preliminary data.</text>
</comment>
<dbReference type="PROSITE" id="PS50850">
    <property type="entry name" value="MFS"/>
    <property type="match status" value="1"/>
</dbReference>
<dbReference type="GO" id="GO:0005524">
    <property type="term" value="F:ATP binding"/>
    <property type="evidence" value="ECO:0007669"/>
    <property type="project" value="InterPro"/>
</dbReference>
<dbReference type="GO" id="GO:0022857">
    <property type="term" value="F:transmembrane transporter activity"/>
    <property type="evidence" value="ECO:0007669"/>
    <property type="project" value="InterPro"/>
</dbReference>
<organism evidence="10">
    <name type="scientific">Pneumocystis jirovecii</name>
    <name type="common">Human pneumocystis pneumonia agent</name>
    <dbReference type="NCBI Taxonomy" id="42068"/>
    <lineage>
        <taxon>Eukaryota</taxon>
        <taxon>Fungi</taxon>
        <taxon>Dikarya</taxon>
        <taxon>Ascomycota</taxon>
        <taxon>Taphrinomycotina</taxon>
        <taxon>Pneumocystomycetes</taxon>
        <taxon>Pneumocystaceae</taxon>
        <taxon>Pneumocystis</taxon>
    </lineage>
</organism>
<dbReference type="InterPro" id="IPR036259">
    <property type="entry name" value="MFS_trans_sf"/>
</dbReference>
<dbReference type="InterPro" id="IPR003959">
    <property type="entry name" value="ATPase_AAA_core"/>
</dbReference>
<feature type="transmembrane region" description="Helical" evidence="7">
    <location>
        <begin position="169"/>
        <end position="190"/>
    </location>
</feature>
<feature type="transmembrane region" description="Helical" evidence="7">
    <location>
        <begin position="446"/>
        <end position="467"/>
    </location>
</feature>
<keyword evidence="5 7" id="KW-0472">Membrane</keyword>
<dbReference type="SMART" id="SM00382">
    <property type="entry name" value="AAA"/>
    <property type="match status" value="1"/>
</dbReference>
<dbReference type="SUPFAM" id="SSF103473">
    <property type="entry name" value="MFS general substrate transporter"/>
    <property type="match status" value="1"/>
</dbReference>
<dbReference type="FunCoup" id="L0PBE5">
    <property type="interactions" value="55"/>
</dbReference>